<reference evidence="2" key="1">
    <citation type="submission" date="2021-06" db="EMBL/GenBank/DDBJ databases">
        <authorList>
            <person name="Kallberg Y."/>
            <person name="Tangrot J."/>
            <person name="Rosling A."/>
        </authorList>
    </citation>
    <scope>NUCLEOTIDE SEQUENCE</scope>
    <source>
        <strain evidence="2">MA453B</strain>
    </source>
</reference>
<feature type="compositionally biased region" description="Polar residues" evidence="1">
    <location>
        <begin position="37"/>
        <end position="54"/>
    </location>
</feature>
<feature type="compositionally biased region" description="Basic and acidic residues" evidence="1">
    <location>
        <begin position="93"/>
        <end position="107"/>
    </location>
</feature>
<accession>A0A9N9KA69</accession>
<sequence>TNFKIADLSKIMKPTKDTKNDDSSDDSKGNTKKRTTKLTNAQYQNADTKTTTPIKNDDISKAVMTPKATKNISNKILNSMKDIKRTNQSIDSRIGDSKDNSEKDSDTPKSMMTPKATQKQQELQKANRKKNIMK</sequence>
<dbReference type="EMBL" id="CAJVPY010058350">
    <property type="protein sequence ID" value="CAG8819735.1"/>
    <property type="molecule type" value="Genomic_DNA"/>
</dbReference>
<feature type="non-terminal residue" evidence="2">
    <location>
        <position position="1"/>
    </location>
</feature>
<organism evidence="2 3">
    <name type="scientific">Dentiscutata erythropus</name>
    <dbReference type="NCBI Taxonomy" id="1348616"/>
    <lineage>
        <taxon>Eukaryota</taxon>
        <taxon>Fungi</taxon>
        <taxon>Fungi incertae sedis</taxon>
        <taxon>Mucoromycota</taxon>
        <taxon>Glomeromycotina</taxon>
        <taxon>Glomeromycetes</taxon>
        <taxon>Diversisporales</taxon>
        <taxon>Gigasporaceae</taxon>
        <taxon>Dentiscutata</taxon>
    </lineage>
</organism>
<evidence type="ECO:0000313" key="3">
    <source>
        <dbReference type="Proteomes" id="UP000789405"/>
    </source>
</evidence>
<evidence type="ECO:0000256" key="1">
    <source>
        <dbReference type="SAM" id="MobiDB-lite"/>
    </source>
</evidence>
<feature type="region of interest" description="Disordered" evidence="1">
    <location>
        <begin position="1"/>
        <end position="134"/>
    </location>
</feature>
<evidence type="ECO:0000313" key="2">
    <source>
        <dbReference type="EMBL" id="CAG8819735.1"/>
    </source>
</evidence>
<dbReference type="AlphaFoldDB" id="A0A9N9KA69"/>
<dbReference type="Proteomes" id="UP000789405">
    <property type="component" value="Unassembled WGS sequence"/>
</dbReference>
<gene>
    <name evidence="2" type="ORF">DERYTH_LOCUS26831</name>
</gene>
<feature type="compositionally biased region" description="Basic and acidic residues" evidence="1">
    <location>
        <begin position="14"/>
        <end position="29"/>
    </location>
</feature>
<protein>
    <submittedName>
        <fullName evidence="2">8868_t:CDS:1</fullName>
    </submittedName>
</protein>
<feature type="compositionally biased region" description="Polar residues" evidence="1">
    <location>
        <begin position="68"/>
        <end position="77"/>
    </location>
</feature>
<feature type="compositionally biased region" description="Polar residues" evidence="1">
    <location>
        <begin position="115"/>
        <end position="124"/>
    </location>
</feature>
<name>A0A9N9KA69_9GLOM</name>
<proteinExistence type="predicted"/>
<keyword evidence="3" id="KW-1185">Reference proteome</keyword>
<feature type="non-terminal residue" evidence="2">
    <location>
        <position position="134"/>
    </location>
</feature>
<comment type="caution">
    <text evidence="2">The sequence shown here is derived from an EMBL/GenBank/DDBJ whole genome shotgun (WGS) entry which is preliminary data.</text>
</comment>